<evidence type="ECO:0000313" key="13">
    <source>
        <dbReference type="Proteomes" id="UP001500503"/>
    </source>
</evidence>
<dbReference type="InterPro" id="IPR000682">
    <property type="entry name" value="PCMT"/>
</dbReference>
<dbReference type="PANTHER" id="PTHR11579:SF0">
    <property type="entry name" value="PROTEIN-L-ISOASPARTATE(D-ASPARTATE) O-METHYLTRANSFERASE"/>
    <property type="match status" value="1"/>
</dbReference>
<dbReference type="EMBL" id="BAABHF010000039">
    <property type="protein sequence ID" value="GAA4506777.1"/>
    <property type="molecule type" value="Genomic_DNA"/>
</dbReference>
<name>A0ABP8QQY6_9ACTN</name>
<dbReference type="CDD" id="cd02440">
    <property type="entry name" value="AdoMet_MTases"/>
    <property type="match status" value="1"/>
</dbReference>
<evidence type="ECO:0000256" key="6">
    <source>
        <dbReference type="ARBA" id="ARBA00022603"/>
    </source>
</evidence>
<comment type="similarity">
    <text evidence="2">Belongs to the methyltransferase superfamily. L-isoaspartyl/D-aspartyl protein methyltransferase family.</text>
</comment>
<dbReference type="InterPro" id="IPR029063">
    <property type="entry name" value="SAM-dependent_MTases_sf"/>
</dbReference>
<keyword evidence="7" id="KW-0808">Transferase</keyword>
<dbReference type="RefSeq" id="WP_345470218.1">
    <property type="nucleotide sequence ID" value="NZ_BAABHF010000039.1"/>
</dbReference>
<evidence type="ECO:0000256" key="11">
    <source>
        <dbReference type="ARBA" id="ARBA00031350"/>
    </source>
</evidence>
<evidence type="ECO:0000256" key="1">
    <source>
        <dbReference type="ARBA" id="ARBA00004496"/>
    </source>
</evidence>
<evidence type="ECO:0000313" key="12">
    <source>
        <dbReference type="EMBL" id="GAA4506777.1"/>
    </source>
</evidence>
<evidence type="ECO:0000256" key="2">
    <source>
        <dbReference type="ARBA" id="ARBA00005369"/>
    </source>
</evidence>
<dbReference type="GO" id="GO:0032259">
    <property type="term" value="P:methylation"/>
    <property type="evidence" value="ECO:0007669"/>
    <property type="project" value="UniProtKB-KW"/>
</dbReference>
<reference evidence="13" key="1">
    <citation type="journal article" date="2019" name="Int. J. Syst. Evol. Microbiol.">
        <title>The Global Catalogue of Microorganisms (GCM) 10K type strain sequencing project: providing services to taxonomists for standard genome sequencing and annotation.</title>
        <authorList>
            <consortium name="The Broad Institute Genomics Platform"/>
            <consortium name="The Broad Institute Genome Sequencing Center for Infectious Disease"/>
            <person name="Wu L."/>
            <person name="Ma J."/>
        </authorList>
    </citation>
    <scope>NUCLEOTIDE SEQUENCE [LARGE SCALE GENOMIC DNA]</scope>
    <source>
        <strain evidence="13">JCM 17933</strain>
    </source>
</reference>
<evidence type="ECO:0000256" key="9">
    <source>
        <dbReference type="ARBA" id="ARBA00030757"/>
    </source>
</evidence>
<keyword evidence="5" id="KW-0963">Cytoplasm</keyword>
<dbReference type="Pfam" id="PF01135">
    <property type="entry name" value="PCMT"/>
    <property type="match status" value="1"/>
</dbReference>
<accession>A0ABP8QQY6</accession>
<evidence type="ECO:0000256" key="8">
    <source>
        <dbReference type="ARBA" id="ARBA00022691"/>
    </source>
</evidence>
<organism evidence="12 13">
    <name type="scientific">Actinoallomurus oryzae</name>
    <dbReference type="NCBI Taxonomy" id="502180"/>
    <lineage>
        <taxon>Bacteria</taxon>
        <taxon>Bacillati</taxon>
        <taxon>Actinomycetota</taxon>
        <taxon>Actinomycetes</taxon>
        <taxon>Streptosporangiales</taxon>
        <taxon>Thermomonosporaceae</taxon>
        <taxon>Actinoallomurus</taxon>
    </lineage>
</organism>
<comment type="caution">
    <text evidence="12">The sequence shown here is derived from an EMBL/GenBank/DDBJ whole genome shotgun (WGS) entry which is preliminary data.</text>
</comment>
<proteinExistence type="inferred from homology"/>
<evidence type="ECO:0000256" key="5">
    <source>
        <dbReference type="ARBA" id="ARBA00022490"/>
    </source>
</evidence>
<keyword evidence="13" id="KW-1185">Reference proteome</keyword>
<sequence length="388" mass="42265">MTDPDVLADRLAARLAAQGELNDPVWRRALHAVPRHLFAPPVAWVNPDGPADGYPVNRATGEDRWWSAVYSDASLITQMNDGVGDVTTGEGLASSSCSAPGVVCVFLEELRLEDHDRVLEVGTGTGWTAGLLSWRVGDVNVTSVEIDPGLSEQAAKNLAAAGFEPRLVVGDGAVGFPEAAPFDRVHVACAVADIPYSWVRQTRPGGIIVLPWSPGYGYGWQTRLHVMPDGTAVGGFPGRAGYMLMRAQRPVLGAAFDFVHGTPDETVTRLDPRRLVADSDAADLAVAAQVPGVQTRLYFDEDGDTGEATFWVLERETKRGSWASVDYVPGRAEFVVQQYGGRRLWDEVEAAYWRWNGWGRPERDRFGLTISPDGQVVWLDSPRNVLAR</sequence>
<comment type="subcellular location">
    <subcellularLocation>
        <location evidence="1">Cytoplasm</location>
    </subcellularLocation>
</comment>
<evidence type="ECO:0000256" key="4">
    <source>
        <dbReference type="ARBA" id="ARBA00013346"/>
    </source>
</evidence>
<evidence type="ECO:0000256" key="10">
    <source>
        <dbReference type="ARBA" id="ARBA00031323"/>
    </source>
</evidence>
<dbReference type="GO" id="GO:0008168">
    <property type="term" value="F:methyltransferase activity"/>
    <property type="evidence" value="ECO:0007669"/>
    <property type="project" value="UniProtKB-KW"/>
</dbReference>
<evidence type="ECO:0000256" key="3">
    <source>
        <dbReference type="ARBA" id="ARBA00011890"/>
    </source>
</evidence>
<dbReference type="SUPFAM" id="SSF53335">
    <property type="entry name" value="S-adenosyl-L-methionine-dependent methyltransferases"/>
    <property type="match status" value="1"/>
</dbReference>
<dbReference type="Gene3D" id="3.40.50.150">
    <property type="entry name" value="Vaccinia Virus protein VP39"/>
    <property type="match status" value="1"/>
</dbReference>
<dbReference type="PANTHER" id="PTHR11579">
    <property type="entry name" value="PROTEIN-L-ISOASPARTATE O-METHYLTRANSFERASE"/>
    <property type="match status" value="1"/>
</dbReference>
<keyword evidence="6 12" id="KW-0489">Methyltransferase</keyword>
<protein>
    <recommendedName>
        <fullName evidence="4">Protein-L-isoaspartate O-methyltransferase</fullName>
        <ecNumber evidence="3">2.1.1.77</ecNumber>
    </recommendedName>
    <alternativeName>
        <fullName evidence="11">L-isoaspartyl protein carboxyl methyltransferase</fullName>
    </alternativeName>
    <alternativeName>
        <fullName evidence="9">Protein L-isoaspartyl methyltransferase</fullName>
    </alternativeName>
    <alternativeName>
        <fullName evidence="10">Protein-beta-aspartate methyltransferase</fullName>
    </alternativeName>
</protein>
<keyword evidence="8" id="KW-0949">S-adenosyl-L-methionine</keyword>
<evidence type="ECO:0000256" key="7">
    <source>
        <dbReference type="ARBA" id="ARBA00022679"/>
    </source>
</evidence>
<dbReference type="Proteomes" id="UP001500503">
    <property type="component" value="Unassembled WGS sequence"/>
</dbReference>
<gene>
    <name evidence="12" type="ORF">GCM10023191_064350</name>
</gene>
<dbReference type="EC" id="2.1.1.77" evidence="3"/>